<dbReference type="Proteomes" id="UP001180081">
    <property type="component" value="Unassembled WGS sequence"/>
</dbReference>
<dbReference type="PROSITE" id="PS51257">
    <property type="entry name" value="PROKAR_LIPOPROTEIN"/>
    <property type="match status" value="1"/>
</dbReference>
<sequence length="538" mass="58985">MKRRDFLRAGSLAAGSLGLAGCSRTPPSGLPPGQLLGPSQALGHRLRDGTGFPAASETRKVEALIIGGGMAGLSCGWWLKRQGHASFAVLELENEAGGNARSGSNPISAYPWGAHYLPLPGPEAPELRLMLAEFGALKGDPHALRPEYEERYLCFAPQERLHIHGAWQEGLLPQFGIAQVERHQQQRFIEQIASLKATLDGRGRPAFATPSARGGSPTAALAGISMADWLQQQGYDAPSLHWWVNYGCRDDYGTDYRQTSAWAGLHYHAGRHGQASNADSDDVLTWPEGNSWLTRRMAQGLGDALQPNAMAWQIEQTAQGCSVLVYLAQENRSVRYLADKLVWAAPTGFLAHVMPSLPPPWQTAMAQLSYAPWLVANLSLRAPPAERGQQPLCWDNVLYGAAGLGYVVANHQSLQLHDQGCVLSYYRPLTEATPAAGRKLLQTAPHAYWARSILAELGRVHPDLPGLTEQLDVWRWGHAMLRPTPSLFSSDVLPRLRQPQGRIMLAHSDLSGFSLAEEAHYWGVRAARWLLEHKDEFA</sequence>
<evidence type="ECO:0000313" key="1">
    <source>
        <dbReference type="EMBL" id="MDN3578102.1"/>
    </source>
</evidence>
<dbReference type="EMBL" id="JAUFPU010000018">
    <property type="protein sequence ID" value="MDN3578102.1"/>
    <property type="molecule type" value="Genomic_DNA"/>
</dbReference>
<accession>A0ABT8B765</accession>
<reference evidence="1" key="2">
    <citation type="submission" date="2023-06" db="EMBL/GenBank/DDBJ databases">
        <authorList>
            <person name="Lucena T."/>
            <person name="Sun Q."/>
        </authorList>
    </citation>
    <scope>NUCLEOTIDE SEQUENCE</scope>
    <source>
        <strain evidence="1">CECT 7703</strain>
    </source>
</reference>
<dbReference type="InterPro" id="IPR036188">
    <property type="entry name" value="FAD/NAD-bd_sf"/>
</dbReference>
<gene>
    <name evidence="1" type="ORF">QWZ03_15140</name>
</gene>
<name>A0ABT8B765_9NEIS</name>
<dbReference type="SUPFAM" id="SSF51905">
    <property type="entry name" value="FAD/NAD(P)-binding domain"/>
    <property type="match status" value="1"/>
</dbReference>
<dbReference type="Pfam" id="PF13450">
    <property type="entry name" value="NAD_binding_8"/>
    <property type="match status" value="1"/>
</dbReference>
<evidence type="ECO:0000313" key="2">
    <source>
        <dbReference type="Proteomes" id="UP001180081"/>
    </source>
</evidence>
<keyword evidence="2" id="KW-1185">Reference proteome</keyword>
<comment type="caution">
    <text evidence="1">The sequence shown here is derived from an EMBL/GenBank/DDBJ whole genome shotgun (WGS) entry which is preliminary data.</text>
</comment>
<dbReference type="InterPro" id="IPR050464">
    <property type="entry name" value="Zeta_carotene_desat/Oxidored"/>
</dbReference>
<dbReference type="Gene3D" id="3.50.50.60">
    <property type="entry name" value="FAD/NAD(P)-binding domain"/>
    <property type="match status" value="1"/>
</dbReference>
<dbReference type="PANTHER" id="PTHR42923">
    <property type="entry name" value="PROTOPORPHYRINOGEN OXIDASE"/>
    <property type="match status" value="1"/>
</dbReference>
<protein>
    <submittedName>
        <fullName evidence="1">NAD(P)-binding protein</fullName>
    </submittedName>
</protein>
<dbReference type="RefSeq" id="WP_290333484.1">
    <property type="nucleotide sequence ID" value="NZ_JAUFPU010000018.1"/>
</dbReference>
<proteinExistence type="predicted"/>
<organism evidence="1 2">
    <name type="scientific">Chitinimonas viridis</name>
    <dbReference type="NCBI Taxonomy" id="664880"/>
    <lineage>
        <taxon>Bacteria</taxon>
        <taxon>Pseudomonadati</taxon>
        <taxon>Pseudomonadota</taxon>
        <taxon>Betaproteobacteria</taxon>
        <taxon>Neisseriales</taxon>
        <taxon>Chitinibacteraceae</taxon>
        <taxon>Chitinimonas</taxon>
    </lineage>
</organism>
<reference evidence="1" key="1">
    <citation type="journal article" date="2014" name="Int. J. Syst. Evol. Microbiol.">
        <title>Complete genome of a new Firmicutes species belonging to the dominant human colonic microbiota ('Ruminococcus bicirculans') reveals two chromosomes and a selective capacity to utilize plant glucans.</title>
        <authorList>
            <consortium name="NISC Comparative Sequencing Program"/>
            <person name="Wegmann U."/>
            <person name="Louis P."/>
            <person name="Goesmann A."/>
            <person name="Henrissat B."/>
            <person name="Duncan S.H."/>
            <person name="Flint H.J."/>
        </authorList>
    </citation>
    <scope>NUCLEOTIDE SEQUENCE</scope>
    <source>
        <strain evidence="1">CECT 7703</strain>
    </source>
</reference>
<dbReference type="PANTHER" id="PTHR42923:SF39">
    <property type="entry name" value="AMINO OXIDASE"/>
    <property type="match status" value="1"/>
</dbReference>